<evidence type="ECO:0000256" key="1">
    <source>
        <dbReference type="ARBA" id="ARBA00022723"/>
    </source>
</evidence>
<dbReference type="EMBL" id="NHRJ02000009">
    <property type="protein sequence ID" value="PZE20105.1"/>
    <property type="molecule type" value="Genomic_DNA"/>
</dbReference>
<dbReference type="OrthoDB" id="9780884at2"/>
<keyword evidence="5" id="KW-1185">Reference proteome</keyword>
<name>A0A2W1NL17_PAEXE</name>
<dbReference type="GO" id="GO:0009245">
    <property type="term" value="P:lipid A biosynthetic process"/>
    <property type="evidence" value="ECO:0007669"/>
    <property type="project" value="TreeGrafter"/>
</dbReference>
<dbReference type="PROSITE" id="PS51318">
    <property type="entry name" value="TAT"/>
    <property type="match status" value="1"/>
</dbReference>
<dbReference type="InterPro" id="IPR051158">
    <property type="entry name" value="Metallophosphoesterase_sf"/>
</dbReference>
<dbReference type="Pfam" id="PF00149">
    <property type="entry name" value="Metallophos"/>
    <property type="match status" value="1"/>
</dbReference>
<dbReference type="GO" id="GO:0016020">
    <property type="term" value="C:membrane"/>
    <property type="evidence" value="ECO:0007669"/>
    <property type="project" value="GOC"/>
</dbReference>
<evidence type="ECO:0000313" key="5">
    <source>
        <dbReference type="Proteomes" id="UP000214746"/>
    </source>
</evidence>
<dbReference type="Proteomes" id="UP000214746">
    <property type="component" value="Unassembled WGS sequence"/>
</dbReference>
<comment type="caution">
    <text evidence="4">The sequence shown here is derived from an EMBL/GenBank/DDBJ whole genome shotgun (WGS) entry which is preliminary data.</text>
</comment>
<gene>
    <name evidence="4" type="ORF">CBW46_014500</name>
</gene>
<evidence type="ECO:0000313" key="4">
    <source>
        <dbReference type="EMBL" id="PZE20105.1"/>
    </source>
</evidence>
<organism evidence="4 5">
    <name type="scientific">Paenibacillus xerothermodurans</name>
    <dbReference type="NCBI Taxonomy" id="1977292"/>
    <lineage>
        <taxon>Bacteria</taxon>
        <taxon>Bacillati</taxon>
        <taxon>Bacillota</taxon>
        <taxon>Bacilli</taxon>
        <taxon>Bacillales</taxon>
        <taxon>Paenibacillaceae</taxon>
        <taxon>Paenibacillus</taxon>
    </lineage>
</organism>
<dbReference type="AlphaFoldDB" id="A0A2W1NL17"/>
<dbReference type="PANTHER" id="PTHR31302">
    <property type="entry name" value="TRANSMEMBRANE PROTEIN WITH METALLOPHOSPHOESTERASE DOMAIN-RELATED"/>
    <property type="match status" value="1"/>
</dbReference>
<proteinExistence type="predicted"/>
<sequence>MDEMIMNRRAFLKRAAYTIAGAVAAPFAGFGYARYAEPEWLHTRHVTLSLKRLPAEFDNIRVVQFSDVHLGFNYTVANLAELADHIQSLQPDLICFTGDLFDTVIDDGEEAAQVLRGLRAPLGKGAVLGNHDYYAKVHDSIGQVLTDGGFALLTNRAIPIKRGGARIWLSGVDDMWEGKPDLGKALRSVPPGEFNLLLSHCPDFADIALQYPIDLQFSGHSHGGQVRLPFYGHLLAPAYGVKYVDGLHRLGDGKLHVYTNRGIGVSVLPIRFWCRPELTVFTLRRG</sequence>
<protein>
    <submittedName>
        <fullName evidence="4">Metallophosphoesterase</fullName>
    </submittedName>
</protein>
<dbReference type="SUPFAM" id="SSF56300">
    <property type="entry name" value="Metallo-dependent phosphatases"/>
    <property type="match status" value="1"/>
</dbReference>
<dbReference type="Gene3D" id="3.60.21.10">
    <property type="match status" value="1"/>
</dbReference>
<dbReference type="GO" id="GO:0046872">
    <property type="term" value="F:metal ion binding"/>
    <property type="evidence" value="ECO:0007669"/>
    <property type="project" value="UniProtKB-KW"/>
</dbReference>
<keyword evidence="1" id="KW-0479">Metal-binding</keyword>
<evidence type="ECO:0000256" key="2">
    <source>
        <dbReference type="ARBA" id="ARBA00022801"/>
    </source>
</evidence>
<reference evidence="4" key="1">
    <citation type="submission" date="2018-06" db="EMBL/GenBank/DDBJ databases">
        <title>Paenibacillus xerothermodurans sp. nov. an extremely dry heat resistant spore forming bacterium isolated from the soil of Cape Canaveral, Florida.</title>
        <authorList>
            <person name="Seuylemezian A."/>
            <person name="Kaur N."/>
            <person name="Patil P."/>
            <person name="Patil P."/>
            <person name="Mayilraj S."/>
            <person name="Vaishampayan P."/>
        </authorList>
    </citation>
    <scope>NUCLEOTIDE SEQUENCE [LARGE SCALE GENOMIC DNA]</scope>
    <source>
        <strain evidence="4">ATCC 27380</strain>
    </source>
</reference>
<dbReference type="InterPro" id="IPR029052">
    <property type="entry name" value="Metallo-depent_PP-like"/>
</dbReference>
<dbReference type="PANTHER" id="PTHR31302:SF31">
    <property type="entry name" value="PHOSPHODIESTERASE YAEI"/>
    <property type="match status" value="1"/>
</dbReference>
<feature type="domain" description="Calcineurin-like phosphoesterase" evidence="3">
    <location>
        <begin position="60"/>
        <end position="223"/>
    </location>
</feature>
<dbReference type="GO" id="GO:0008758">
    <property type="term" value="F:UDP-2,3-diacylglucosamine hydrolase activity"/>
    <property type="evidence" value="ECO:0007669"/>
    <property type="project" value="TreeGrafter"/>
</dbReference>
<keyword evidence="2" id="KW-0378">Hydrolase</keyword>
<dbReference type="InterPro" id="IPR006311">
    <property type="entry name" value="TAT_signal"/>
</dbReference>
<dbReference type="InterPro" id="IPR004843">
    <property type="entry name" value="Calcineurin-like_PHP"/>
</dbReference>
<evidence type="ECO:0000259" key="3">
    <source>
        <dbReference type="Pfam" id="PF00149"/>
    </source>
</evidence>
<dbReference type="CDD" id="cd07385">
    <property type="entry name" value="MPP_YkuE_C"/>
    <property type="match status" value="1"/>
</dbReference>
<accession>A0A2W1NL17</accession>